<dbReference type="PANTHER" id="PTHR11947">
    <property type="entry name" value="PYRUVATE DEHYDROGENASE KINASE"/>
    <property type="match status" value="1"/>
</dbReference>
<dbReference type="SUPFAM" id="SSF69012">
    <property type="entry name" value="alpha-ketoacid dehydrogenase kinase, N-terminal domain"/>
    <property type="match status" value="1"/>
</dbReference>
<dbReference type="Proteomes" id="UP000053477">
    <property type="component" value="Unassembled WGS sequence"/>
</dbReference>
<evidence type="ECO:0000256" key="1">
    <source>
        <dbReference type="ARBA" id="ARBA00006155"/>
    </source>
</evidence>
<evidence type="ECO:0000313" key="9">
    <source>
        <dbReference type="EMBL" id="KLO14956.1"/>
    </source>
</evidence>
<dbReference type="OrthoDB" id="3264224at2759"/>
<dbReference type="PANTHER" id="PTHR11947:SF25">
    <property type="entry name" value="[PYRUVATE DEHYDROGENASE (ACETYL-TRANSFERRING)] KINASE 2, MITOCHONDRIAL"/>
    <property type="match status" value="1"/>
</dbReference>
<dbReference type="InterPro" id="IPR036784">
    <property type="entry name" value="AK/P_DHK_N_sf"/>
</dbReference>
<evidence type="ECO:0000256" key="4">
    <source>
        <dbReference type="ARBA" id="ARBA00022777"/>
    </source>
</evidence>
<dbReference type="GO" id="GO:0005524">
    <property type="term" value="F:ATP binding"/>
    <property type="evidence" value="ECO:0007669"/>
    <property type="project" value="UniProtKB-UniRule"/>
</dbReference>
<feature type="domain" description="Histidine kinase/HSP90-like ATPase" evidence="8">
    <location>
        <begin position="245"/>
        <end position="407"/>
    </location>
</feature>
<dbReference type="EC" id="2.7.11.-" evidence="7"/>
<dbReference type="Pfam" id="PF02518">
    <property type="entry name" value="HATPase_c"/>
    <property type="match status" value="1"/>
</dbReference>
<dbReference type="Gene3D" id="3.30.565.10">
    <property type="entry name" value="Histidine kinase-like ATPase, C-terminal domain"/>
    <property type="match status" value="1"/>
</dbReference>
<keyword evidence="3 7" id="KW-0547">Nucleotide-binding</keyword>
<evidence type="ECO:0000313" key="10">
    <source>
        <dbReference type="Proteomes" id="UP000053477"/>
    </source>
</evidence>
<evidence type="ECO:0000259" key="8">
    <source>
        <dbReference type="SMART" id="SM00387"/>
    </source>
</evidence>
<evidence type="ECO:0000256" key="5">
    <source>
        <dbReference type="ARBA" id="ARBA00022840"/>
    </source>
</evidence>
<keyword evidence="6 7" id="KW-0496">Mitochondrion</keyword>
<sequence length="415" mass="47126">MSALHFYQNRQMELFAAKETKRLTLRQLIFFGRSMNEERLVKSANYVRSELTVRIAHRLRDMQALPYIVVTQDEVAKVYDLYWTAFDKFRSFPPITTMAENIKFCTFVRGLLNEHASVIPALSLGFTFSSPYMPSDQLDSFMSRMLVSRISRRVLAEHHIALTEDFIKGSTKGRPGRGALTRNASTHVGIIQTELSPKASIERCVDLLRKYPSSVIYRDPENPDSKNVPCPRVVVDGHVDTTFAYIREQFEYIIFELLKNALYATSYRHRNETTPPEIRATISTGSEEVQVRISDQGGGLLEPDISSPSDLFSFSATRNMMRMEDDRIEALRKTILSPHGMRATVDEQLERWHERDPENVASTGPLPRLGIGLPMSNIFATYFGGSLRLVSLDGWGTDVHLKLPKLGTKLEGVEV</sequence>
<dbReference type="AlphaFoldDB" id="A0A0H2SDD8"/>
<dbReference type="EMBL" id="KQ085936">
    <property type="protein sequence ID" value="KLO14956.1"/>
    <property type="molecule type" value="Genomic_DNA"/>
</dbReference>
<accession>A0A0H2SDD8</accession>
<dbReference type="STRING" id="27342.A0A0H2SDD8"/>
<comment type="subcellular location">
    <subcellularLocation>
        <location evidence="7">Mitochondrion matrix</location>
    </subcellularLocation>
</comment>
<dbReference type="InterPro" id="IPR039028">
    <property type="entry name" value="BCKD/PDK"/>
</dbReference>
<keyword evidence="4 7" id="KW-0418">Kinase</keyword>
<evidence type="ECO:0000256" key="7">
    <source>
        <dbReference type="RuleBase" id="RU366032"/>
    </source>
</evidence>
<keyword evidence="10" id="KW-1185">Reference proteome</keyword>
<evidence type="ECO:0000256" key="2">
    <source>
        <dbReference type="ARBA" id="ARBA00022679"/>
    </source>
</evidence>
<protein>
    <recommendedName>
        <fullName evidence="7">Protein-serine/threonine kinase</fullName>
        <ecNumber evidence="7">2.7.11.-</ecNumber>
    </recommendedName>
</protein>
<keyword evidence="5 7" id="KW-0067">ATP-binding</keyword>
<dbReference type="SMART" id="SM00387">
    <property type="entry name" value="HATPase_c"/>
    <property type="match status" value="1"/>
</dbReference>
<proteinExistence type="inferred from homology"/>
<dbReference type="GO" id="GO:0005759">
    <property type="term" value="C:mitochondrial matrix"/>
    <property type="evidence" value="ECO:0007669"/>
    <property type="project" value="UniProtKB-SubCell"/>
</dbReference>
<dbReference type="GO" id="GO:0004740">
    <property type="term" value="F:pyruvate dehydrogenase (acetyl-transferring) kinase activity"/>
    <property type="evidence" value="ECO:0007669"/>
    <property type="project" value="TreeGrafter"/>
</dbReference>
<organism evidence="9 10">
    <name type="scientific">Schizopora paradoxa</name>
    <dbReference type="NCBI Taxonomy" id="27342"/>
    <lineage>
        <taxon>Eukaryota</taxon>
        <taxon>Fungi</taxon>
        <taxon>Dikarya</taxon>
        <taxon>Basidiomycota</taxon>
        <taxon>Agaricomycotina</taxon>
        <taxon>Agaricomycetes</taxon>
        <taxon>Hymenochaetales</taxon>
        <taxon>Schizoporaceae</taxon>
        <taxon>Schizopora</taxon>
    </lineage>
</organism>
<gene>
    <name evidence="9" type="ORF">SCHPADRAFT_825506</name>
</gene>
<dbReference type="InterPro" id="IPR003594">
    <property type="entry name" value="HATPase_dom"/>
</dbReference>
<name>A0A0H2SDD8_9AGAM</name>
<dbReference type="SUPFAM" id="SSF55874">
    <property type="entry name" value="ATPase domain of HSP90 chaperone/DNA topoisomerase II/histidine kinase"/>
    <property type="match status" value="1"/>
</dbReference>
<evidence type="ECO:0000256" key="6">
    <source>
        <dbReference type="ARBA" id="ARBA00023128"/>
    </source>
</evidence>
<dbReference type="GO" id="GO:0010906">
    <property type="term" value="P:regulation of glucose metabolic process"/>
    <property type="evidence" value="ECO:0007669"/>
    <property type="project" value="TreeGrafter"/>
</dbReference>
<dbReference type="InterPro" id="IPR036890">
    <property type="entry name" value="HATPase_C_sf"/>
</dbReference>
<dbReference type="InterPro" id="IPR018955">
    <property type="entry name" value="BCDHK/PDK_N"/>
</dbReference>
<reference evidence="9 10" key="1">
    <citation type="submission" date="2015-04" db="EMBL/GenBank/DDBJ databases">
        <title>Complete genome sequence of Schizopora paradoxa KUC8140, a cosmopolitan wood degrader in East Asia.</title>
        <authorList>
            <consortium name="DOE Joint Genome Institute"/>
            <person name="Min B."/>
            <person name="Park H."/>
            <person name="Jang Y."/>
            <person name="Kim J.-J."/>
            <person name="Kim K.H."/>
            <person name="Pangilinan J."/>
            <person name="Lipzen A."/>
            <person name="Riley R."/>
            <person name="Grigoriev I.V."/>
            <person name="Spatafora J.W."/>
            <person name="Choi I.-G."/>
        </authorList>
    </citation>
    <scope>NUCLEOTIDE SEQUENCE [LARGE SCALE GENOMIC DNA]</scope>
    <source>
        <strain evidence="9 10">KUC8140</strain>
    </source>
</reference>
<dbReference type="Gene3D" id="1.20.140.20">
    <property type="entry name" value="Alpha-ketoacid/pyruvate dehydrogenase kinase, N-terminal domain"/>
    <property type="match status" value="1"/>
</dbReference>
<keyword evidence="2 7" id="KW-0808">Transferase</keyword>
<evidence type="ECO:0000256" key="3">
    <source>
        <dbReference type="ARBA" id="ARBA00022741"/>
    </source>
</evidence>
<dbReference type="InParanoid" id="A0A0H2SDD8"/>
<comment type="similarity">
    <text evidence="1 7">Belongs to the PDK/BCKDK protein kinase family.</text>
</comment>
<dbReference type="Pfam" id="PF10436">
    <property type="entry name" value="BCDHK_Adom3"/>
    <property type="match status" value="1"/>
</dbReference>